<reference evidence="3 4" key="1">
    <citation type="journal article" date="2018" name="PLoS ONE">
        <title>The draft genome of Kipferlia bialata reveals reductive genome evolution in fornicate parasites.</title>
        <authorList>
            <person name="Tanifuji G."/>
            <person name="Takabayashi S."/>
            <person name="Kume K."/>
            <person name="Takagi M."/>
            <person name="Nakayama T."/>
            <person name="Kamikawa R."/>
            <person name="Inagaki Y."/>
            <person name="Hashimoto T."/>
        </authorList>
    </citation>
    <scope>NUCLEOTIDE SEQUENCE [LARGE SCALE GENOMIC DNA]</scope>
    <source>
        <strain evidence="3">NY0173</strain>
    </source>
</reference>
<feature type="compositionally biased region" description="Acidic residues" evidence="1">
    <location>
        <begin position="286"/>
        <end position="305"/>
    </location>
</feature>
<dbReference type="AlphaFoldDB" id="A0A9K3CPN8"/>
<feature type="compositionally biased region" description="Basic and acidic residues" evidence="1">
    <location>
        <begin position="143"/>
        <end position="162"/>
    </location>
</feature>
<gene>
    <name evidence="3" type="ORF">KIPB_001141</name>
</gene>
<feature type="non-terminal residue" evidence="3">
    <location>
        <position position="1"/>
    </location>
</feature>
<protein>
    <submittedName>
        <fullName evidence="3">Uncharacterized protein</fullName>
    </submittedName>
</protein>
<feature type="region of interest" description="Disordered" evidence="1">
    <location>
        <begin position="139"/>
        <end position="199"/>
    </location>
</feature>
<keyword evidence="4" id="KW-1185">Reference proteome</keyword>
<feature type="transmembrane region" description="Helical" evidence="2">
    <location>
        <begin position="113"/>
        <end position="134"/>
    </location>
</feature>
<evidence type="ECO:0000256" key="1">
    <source>
        <dbReference type="SAM" id="MobiDB-lite"/>
    </source>
</evidence>
<dbReference type="EMBL" id="BDIP01000153">
    <property type="protein sequence ID" value="GIQ80357.1"/>
    <property type="molecule type" value="Genomic_DNA"/>
</dbReference>
<feature type="compositionally biased region" description="Acidic residues" evidence="1">
    <location>
        <begin position="169"/>
        <end position="180"/>
    </location>
</feature>
<sequence>QPQPPDGSSALVDWSLDTTLHRVLSAMVQADALASRAVSPSPTPLATHLMMDPSTIVRLVTTPLRSLVLGLMLADKFFIRTAFWLEVRGQHYQYQCTRGVTHKRHFDMALTRYLLSLLPPAVAVACVACVYGVGMPSDAQAQAERERKRERERRLSREREAAAARLAEGSDDEDEGEGSEGSEGSEAGPALTSAMEREVEREVEARMVNAMAMLGDVPVDTAQGRALVTMVRTELARIARGNVRQRLAETQEAMAQMHMVRPEGEREDATHGANLIAAEAGHAGEGDEGGEEEGGEGDVDMDGGEASDAADAPTPPLLPVTAAESTESKDRWTSLVGGFLHTLLECAFPGPPLTDATATLRDFVVGRLAIDDTTVSAISEACPSDGLESPGVIEAVVSEVGEDLEGDGITFQARKYRLHPDSWVEYHPYSGYLVGFASKALQRYSAANKTTLPSMFDTTLDTADTAVQALCEPLTLSLAVSLLTDKEHCTTSTMFDVLTVLWVNASCGLSDAKASQIRDTFDVLEGVTSPHTLLSLSRRIKALVLARLPTPTTHTALSPLSECSTPGERAERGRSAQAKAMARMQAMMSKARGKFGQEMMGRQRPDGHSGLEEV</sequence>
<keyword evidence="2" id="KW-0812">Transmembrane</keyword>
<evidence type="ECO:0000313" key="3">
    <source>
        <dbReference type="EMBL" id="GIQ80357.1"/>
    </source>
</evidence>
<keyword evidence="2" id="KW-0472">Membrane</keyword>
<comment type="caution">
    <text evidence="3">The sequence shown here is derived from an EMBL/GenBank/DDBJ whole genome shotgun (WGS) entry which is preliminary data.</text>
</comment>
<keyword evidence="2" id="KW-1133">Transmembrane helix</keyword>
<accession>A0A9K3CPN8</accession>
<name>A0A9K3CPN8_9EUKA</name>
<evidence type="ECO:0000256" key="2">
    <source>
        <dbReference type="SAM" id="Phobius"/>
    </source>
</evidence>
<organism evidence="3 4">
    <name type="scientific">Kipferlia bialata</name>
    <dbReference type="NCBI Taxonomy" id="797122"/>
    <lineage>
        <taxon>Eukaryota</taxon>
        <taxon>Metamonada</taxon>
        <taxon>Carpediemonas-like organisms</taxon>
        <taxon>Kipferlia</taxon>
    </lineage>
</organism>
<dbReference type="Proteomes" id="UP000265618">
    <property type="component" value="Unassembled WGS sequence"/>
</dbReference>
<proteinExistence type="predicted"/>
<feature type="region of interest" description="Disordered" evidence="1">
    <location>
        <begin position="281"/>
        <end position="329"/>
    </location>
</feature>
<evidence type="ECO:0000313" key="4">
    <source>
        <dbReference type="Proteomes" id="UP000265618"/>
    </source>
</evidence>